<evidence type="ECO:0000313" key="6">
    <source>
        <dbReference type="Proteomes" id="UP001229244"/>
    </source>
</evidence>
<dbReference type="Pfam" id="PF00005">
    <property type="entry name" value="ABC_tran"/>
    <property type="match status" value="1"/>
</dbReference>
<dbReference type="Gene3D" id="3.40.50.300">
    <property type="entry name" value="P-loop containing nucleotide triphosphate hydrolases"/>
    <property type="match status" value="1"/>
</dbReference>
<dbReference type="EMBL" id="JAUSUL010000001">
    <property type="protein sequence ID" value="MDQ0314399.1"/>
    <property type="molecule type" value="Genomic_DNA"/>
</dbReference>
<comment type="caution">
    <text evidence="5">The sequence shown here is derived from an EMBL/GenBank/DDBJ whole genome shotgun (WGS) entry which is preliminary data.</text>
</comment>
<dbReference type="CDD" id="cd03219">
    <property type="entry name" value="ABC_Mj1267_LivG_branched"/>
    <property type="match status" value="1"/>
</dbReference>
<dbReference type="Pfam" id="PF12399">
    <property type="entry name" value="BCA_ABC_TP_C"/>
    <property type="match status" value="1"/>
</dbReference>
<dbReference type="AlphaFoldDB" id="A0AAE4ASW4"/>
<keyword evidence="3" id="KW-0067">ATP-binding</keyword>
<keyword evidence="6" id="KW-1185">Reference proteome</keyword>
<name>A0AAE4ASW4_9HYPH</name>
<evidence type="ECO:0000256" key="2">
    <source>
        <dbReference type="ARBA" id="ARBA00022741"/>
    </source>
</evidence>
<dbReference type="InterPro" id="IPR003593">
    <property type="entry name" value="AAA+_ATPase"/>
</dbReference>
<evidence type="ECO:0000313" key="5">
    <source>
        <dbReference type="EMBL" id="MDQ0314399.1"/>
    </source>
</evidence>
<sequence>MTRTGSEAAPVLEVRDLCLSFGAIQVARNISFDLSSGDRLALIGPNGAGKTTLINMLTGALKPSSGSARLAGRNLLALKPHERVRAGLGRTYQITSLFRAMTVFENLFIAVSERLGTARNFWRPAWSRGEVCAEVERILETVSLSDVGGERVSDLPYGRQRLVELGLALALRPKVLLLDEPAAGIPHREAEVVQQAVDQLPPDIAVILVEHDMDLVFRFAREILVLVEGAVLRQGTPDEIAADPEVKRIYLGSAA</sequence>
<dbReference type="InterPro" id="IPR003439">
    <property type="entry name" value="ABC_transporter-like_ATP-bd"/>
</dbReference>
<dbReference type="Proteomes" id="UP001229244">
    <property type="component" value="Unassembled WGS sequence"/>
</dbReference>
<accession>A0AAE4ASW4</accession>
<dbReference type="GO" id="GO:0005886">
    <property type="term" value="C:plasma membrane"/>
    <property type="evidence" value="ECO:0007669"/>
    <property type="project" value="TreeGrafter"/>
</dbReference>
<evidence type="ECO:0000259" key="4">
    <source>
        <dbReference type="PROSITE" id="PS50893"/>
    </source>
</evidence>
<keyword evidence="2" id="KW-0547">Nucleotide-binding</keyword>
<dbReference type="RefSeq" id="WP_306884173.1">
    <property type="nucleotide sequence ID" value="NZ_JAUSUL010000001.1"/>
</dbReference>
<dbReference type="InterPro" id="IPR051120">
    <property type="entry name" value="ABC_AA/LPS_Transport"/>
</dbReference>
<dbReference type="InterPro" id="IPR032823">
    <property type="entry name" value="BCA_ABC_TP_C"/>
</dbReference>
<dbReference type="InterPro" id="IPR027417">
    <property type="entry name" value="P-loop_NTPase"/>
</dbReference>
<proteinExistence type="predicted"/>
<dbReference type="SUPFAM" id="SSF52540">
    <property type="entry name" value="P-loop containing nucleoside triphosphate hydrolases"/>
    <property type="match status" value="1"/>
</dbReference>
<dbReference type="PROSITE" id="PS50893">
    <property type="entry name" value="ABC_TRANSPORTER_2"/>
    <property type="match status" value="1"/>
</dbReference>
<dbReference type="PANTHER" id="PTHR45772">
    <property type="entry name" value="CONSERVED COMPONENT OF ABC TRANSPORTER FOR NATURAL AMINO ACIDS-RELATED"/>
    <property type="match status" value="1"/>
</dbReference>
<dbReference type="SMART" id="SM00382">
    <property type="entry name" value="AAA"/>
    <property type="match status" value="1"/>
</dbReference>
<keyword evidence="1" id="KW-0813">Transport</keyword>
<dbReference type="GO" id="GO:0005524">
    <property type="term" value="F:ATP binding"/>
    <property type="evidence" value="ECO:0007669"/>
    <property type="project" value="UniProtKB-KW"/>
</dbReference>
<dbReference type="GO" id="GO:0016887">
    <property type="term" value="F:ATP hydrolysis activity"/>
    <property type="evidence" value="ECO:0007669"/>
    <property type="project" value="InterPro"/>
</dbReference>
<reference evidence="5" key="1">
    <citation type="submission" date="2023-07" db="EMBL/GenBank/DDBJ databases">
        <title>Genomic Encyclopedia of Type Strains, Phase IV (KMG-IV): sequencing the most valuable type-strain genomes for metagenomic binning, comparative biology and taxonomic classification.</title>
        <authorList>
            <person name="Goeker M."/>
        </authorList>
    </citation>
    <scope>NUCLEOTIDE SEQUENCE</scope>
    <source>
        <strain evidence="5">DSM 21202</strain>
    </source>
</reference>
<evidence type="ECO:0000256" key="3">
    <source>
        <dbReference type="ARBA" id="ARBA00022840"/>
    </source>
</evidence>
<organism evidence="5 6">
    <name type="scientific">Amorphus orientalis</name>
    <dbReference type="NCBI Taxonomy" id="649198"/>
    <lineage>
        <taxon>Bacteria</taxon>
        <taxon>Pseudomonadati</taxon>
        <taxon>Pseudomonadota</taxon>
        <taxon>Alphaproteobacteria</taxon>
        <taxon>Hyphomicrobiales</taxon>
        <taxon>Amorphaceae</taxon>
        <taxon>Amorphus</taxon>
    </lineage>
</organism>
<feature type="domain" description="ABC transporter" evidence="4">
    <location>
        <begin position="12"/>
        <end position="253"/>
    </location>
</feature>
<evidence type="ECO:0000256" key="1">
    <source>
        <dbReference type="ARBA" id="ARBA00022448"/>
    </source>
</evidence>
<gene>
    <name evidence="5" type="ORF">J2S73_000836</name>
</gene>
<protein>
    <submittedName>
        <fullName evidence="5">ABC-type branched-subunit amino acid transport system ATPase component</fullName>
    </submittedName>
</protein>
<dbReference type="PANTHER" id="PTHR45772:SF2">
    <property type="entry name" value="ABC TRANSPORTER ATP-BINDING PROTEIN"/>
    <property type="match status" value="1"/>
</dbReference>